<dbReference type="SUPFAM" id="SSF47954">
    <property type="entry name" value="Cyclin-like"/>
    <property type="match status" value="1"/>
</dbReference>
<feature type="compositionally biased region" description="Polar residues" evidence="1">
    <location>
        <begin position="18"/>
        <end position="28"/>
    </location>
</feature>
<dbReference type="CDD" id="cd20557">
    <property type="entry name" value="CYCLIN_ScPCL1-like"/>
    <property type="match status" value="1"/>
</dbReference>
<evidence type="ECO:0000313" key="3">
    <source>
        <dbReference type="EMBL" id="CDZ98421.1"/>
    </source>
</evidence>
<sequence>MTKTFSEGRMVETDFERSNSQNSGSGRTTPDPPFGALPLCLNNTAQMYKLMEFRTTPRYCKLTVETIQGLISRNEVISPKKKKLERDVLVEYLFYWTSMTLHPFIILICTVQYVELLKYMHPSISFTGKVQDAILRVMFSAFLIATKMVSDVCYANAAFIRHTPWTLEEINSMEAELLVHIQYRSFISPVCLLRRAKDFWAQPHEDTHSPGDEDDDDDDDDNDETPFGPTLSSYDILSG</sequence>
<accession>A0A0F7SHN4</accession>
<feature type="region of interest" description="Disordered" evidence="1">
    <location>
        <begin position="1"/>
        <end position="33"/>
    </location>
</feature>
<dbReference type="EMBL" id="LN483345">
    <property type="protein sequence ID" value="CDZ98421.1"/>
    <property type="molecule type" value="Genomic_DNA"/>
</dbReference>
<keyword evidence="2" id="KW-0812">Transmembrane</keyword>
<dbReference type="Pfam" id="PF08613">
    <property type="entry name" value="Cyclin"/>
    <property type="match status" value="1"/>
</dbReference>
<reference evidence="3" key="1">
    <citation type="submission" date="2014-08" db="EMBL/GenBank/DDBJ databases">
        <authorList>
            <person name="Sharma Rahul"/>
            <person name="Thines Marco"/>
        </authorList>
    </citation>
    <scope>NUCLEOTIDE SEQUENCE</scope>
</reference>
<feature type="compositionally biased region" description="Acidic residues" evidence="1">
    <location>
        <begin position="212"/>
        <end position="224"/>
    </location>
</feature>
<evidence type="ECO:0000256" key="1">
    <source>
        <dbReference type="SAM" id="MobiDB-lite"/>
    </source>
</evidence>
<proteinExistence type="predicted"/>
<organism evidence="3">
    <name type="scientific">Phaffia rhodozyma</name>
    <name type="common">Yeast</name>
    <name type="synonym">Xanthophyllomyces dendrorhous</name>
    <dbReference type="NCBI Taxonomy" id="264483"/>
    <lineage>
        <taxon>Eukaryota</taxon>
        <taxon>Fungi</taxon>
        <taxon>Dikarya</taxon>
        <taxon>Basidiomycota</taxon>
        <taxon>Agaricomycotina</taxon>
        <taxon>Tremellomycetes</taxon>
        <taxon>Cystofilobasidiales</taxon>
        <taxon>Mrakiaceae</taxon>
        <taxon>Phaffia</taxon>
    </lineage>
</organism>
<dbReference type="AlphaFoldDB" id="A0A0F7SHN4"/>
<feature type="region of interest" description="Disordered" evidence="1">
    <location>
        <begin position="203"/>
        <end position="239"/>
    </location>
</feature>
<keyword evidence="2" id="KW-0472">Membrane</keyword>
<dbReference type="InterPro" id="IPR013922">
    <property type="entry name" value="Cyclin_PHO80-like"/>
</dbReference>
<dbReference type="Gene3D" id="1.10.472.10">
    <property type="entry name" value="Cyclin-like"/>
    <property type="match status" value="1"/>
</dbReference>
<evidence type="ECO:0000256" key="2">
    <source>
        <dbReference type="SAM" id="Phobius"/>
    </source>
</evidence>
<dbReference type="InterPro" id="IPR036915">
    <property type="entry name" value="Cyclin-like_sf"/>
</dbReference>
<keyword evidence="2" id="KW-1133">Transmembrane helix</keyword>
<feature type="transmembrane region" description="Helical" evidence="2">
    <location>
        <begin position="92"/>
        <end position="113"/>
    </location>
</feature>
<feature type="compositionally biased region" description="Polar residues" evidence="1">
    <location>
        <begin position="230"/>
        <end position="239"/>
    </location>
</feature>
<protein>
    <submittedName>
        <fullName evidence="3">Cyclin PHO80-like</fullName>
    </submittedName>
</protein>
<dbReference type="GO" id="GO:0019901">
    <property type="term" value="F:protein kinase binding"/>
    <property type="evidence" value="ECO:0007669"/>
    <property type="project" value="InterPro"/>
</dbReference>
<name>A0A0F7SHN4_PHARH</name>
<feature type="transmembrane region" description="Helical" evidence="2">
    <location>
        <begin position="133"/>
        <end position="154"/>
    </location>
</feature>